<dbReference type="InterPro" id="IPR005821">
    <property type="entry name" value="Ion_trans_dom"/>
</dbReference>
<evidence type="ECO:0000313" key="11">
    <source>
        <dbReference type="Proteomes" id="UP000492821"/>
    </source>
</evidence>
<feature type="transmembrane region" description="Helical" evidence="9">
    <location>
        <begin position="303"/>
        <end position="323"/>
    </location>
</feature>
<organism evidence="11 12">
    <name type="scientific">Panagrellus redivivus</name>
    <name type="common">Microworm</name>
    <dbReference type="NCBI Taxonomy" id="6233"/>
    <lineage>
        <taxon>Eukaryota</taxon>
        <taxon>Metazoa</taxon>
        <taxon>Ecdysozoa</taxon>
        <taxon>Nematoda</taxon>
        <taxon>Chromadorea</taxon>
        <taxon>Rhabditida</taxon>
        <taxon>Tylenchina</taxon>
        <taxon>Panagrolaimomorpha</taxon>
        <taxon>Panagrolaimoidea</taxon>
        <taxon>Panagrolaimidae</taxon>
        <taxon>Panagrellus</taxon>
    </lineage>
</organism>
<dbReference type="PANTHER" id="PTHR45638:SF11">
    <property type="entry name" value="CYCLIC NUCLEOTIDE-GATED CATION CHANNEL SUBUNIT A"/>
    <property type="match status" value="1"/>
</dbReference>
<evidence type="ECO:0000256" key="1">
    <source>
        <dbReference type="ARBA" id="ARBA00004141"/>
    </source>
</evidence>
<dbReference type="Gene3D" id="1.10.287.70">
    <property type="match status" value="1"/>
</dbReference>
<name>A0A7E4UTX1_PANRE</name>
<dbReference type="Pfam" id="PF00520">
    <property type="entry name" value="Ion_trans"/>
    <property type="match status" value="1"/>
</dbReference>
<dbReference type="WBParaSite" id="Pan_g127.t1">
    <property type="protein sequence ID" value="Pan_g127.t1"/>
    <property type="gene ID" value="Pan_g127"/>
</dbReference>
<proteinExistence type="predicted"/>
<evidence type="ECO:0000256" key="6">
    <source>
        <dbReference type="ARBA" id="ARBA00023136"/>
    </source>
</evidence>
<keyword evidence="5" id="KW-0406">Ion transport</keyword>
<evidence type="ECO:0000256" key="3">
    <source>
        <dbReference type="ARBA" id="ARBA00022692"/>
    </source>
</evidence>
<dbReference type="GO" id="GO:0005223">
    <property type="term" value="F:intracellularly cGMP-activated cation channel activity"/>
    <property type="evidence" value="ECO:0007669"/>
    <property type="project" value="TreeGrafter"/>
</dbReference>
<dbReference type="InterPro" id="IPR000595">
    <property type="entry name" value="cNMP-bd_dom"/>
</dbReference>
<dbReference type="Pfam" id="PF00027">
    <property type="entry name" value="cNMP_binding"/>
    <property type="match status" value="1"/>
</dbReference>
<sequence>MADKMDDIELGSMKPPSTADSSKIPPSNDVNNVTMDPPKEHVSFAGVVRTTMIIKNWLLSVQQEDFDTKNADRMSEINTSLVFEPTGITHSRATSIGSSAVDLNALQAELEGGVNEMQLSPRPAPEAHPQAAAPREPSIMQFQTESKLTRVKNKITQIFKFILGMPTMPIDASQDFYYYWSFVIYVAFLYNAFMCVIFVFEETTDEFYPYWIGCNLFVDFIYVVDMVINAKLCYMDQGLIVKDWRLLYKNYFKSPYFKFDIACILPLDLLLIVWHTFCLVRVNRLIKFYKVYEYIQKQNIRTNFPNAFRIFHIFIICCTLFHWNSAAYFEISLDTGIDSTLFGAWEFNYAKIADPLFATCDIWQGDESENCYYQGQVEGPLNETRFADSMMRFWRPRSRTSYYSNFTKQYILSMYWSSLTLTTSGQQPYPTRSSHNLLEIFDTIIGMLIFAVIVGSVGNVVATMNKDKTDFQNLMDGLKFYMTYRDVQPLVQRRVKDVVAYIQKYGMINDEASIMEMYIVKRGTLEMLSETGKVVNRLKEGSSFGELAILKVSGGKNANRRNRSLRSVGYSDVYVLQREEALEVLQDYPEQRNKLIEKAKQMMRQQQQSEEIGEFNEDLHEFSGTKNTDETLASIAKSITTIDKEISTMQENFMAQSSTLKQRVTQLESTYYKNRRKIREVNAERLAEQLQI</sequence>
<dbReference type="PANTHER" id="PTHR45638">
    <property type="entry name" value="CYCLIC NUCLEOTIDE-GATED CATION CHANNEL SUBUNIT A"/>
    <property type="match status" value="1"/>
</dbReference>
<dbReference type="InterPro" id="IPR014710">
    <property type="entry name" value="RmlC-like_jellyroll"/>
</dbReference>
<reference evidence="11" key="1">
    <citation type="journal article" date="2013" name="Genetics">
        <title>The draft genome and transcriptome of Panagrellus redivivus are shaped by the harsh demands of a free-living lifestyle.</title>
        <authorList>
            <person name="Srinivasan J."/>
            <person name="Dillman A.R."/>
            <person name="Macchietto M.G."/>
            <person name="Heikkinen L."/>
            <person name="Lakso M."/>
            <person name="Fracchia K.M."/>
            <person name="Antoshechkin I."/>
            <person name="Mortazavi A."/>
            <person name="Wong G."/>
            <person name="Sternberg P.W."/>
        </authorList>
    </citation>
    <scope>NUCLEOTIDE SEQUENCE [LARGE SCALE GENOMIC DNA]</scope>
    <source>
        <strain evidence="11">MT8872</strain>
    </source>
</reference>
<evidence type="ECO:0000259" key="10">
    <source>
        <dbReference type="PROSITE" id="PS50042"/>
    </source>
</evidence>
<keyword evidence="6 9" id="KW-0472">Membrane</keyword>
<dbReference type="AlphaFoldDB" id="A0A7E4UTX1"/>
<protein>
    <submittedName>
        <fullName evidence="12">Cyclic nucleotide-binding domain-containing protein</fullName>
    </submittedName>
</protein>
<evidence type="ECO:0000256" key="9">
    <source>
        <dbReference type="SAM" id="Phobius"/>
    </source>
</evidence>
<feature type="domain" description="Cyclic nucleotide-binding" evidence="10">
    <location>
        <begin position="516"/>
        <end position="602"/>
    </location>
</feature>
<dbReference type="Proteomes" id="UP000492821">
    <property type="component" value="Unassembled WGS sequence"/>
</dbReference>
<feature type="transmembrane region" description="Helical" evidence="9">
    <location>
        <begin position="440"/>
        <end position="462"/>
    </location>
</feature>
<feature type="compositionally biased region" description="Polar residues" evidence="8">
    <location>
        <begin position="18"/>
        <end position="34"/>
    </location>
</feature>
<dbReference type="GO" id="GO:0017071">
    <property type="term" value="C:intracellular cyclic nucleotide activated cation channel complex"/>
    <property type="evidence" value="ECO:0007669"/>
    <property type="project" value="TreeGrafter"/>
</dbReference>
<keyword evidence="2" id="KW-0813">Transport</keyword>
<evidence type="ECO:0000313" key="12">
    <source>
        <dbReference type="WBParaSite" id="Pan_g127.t1"/>
    </source>
</evidence>
<feature type="transmembrane region" description="Helical" evidence="9">
    <location>
        <begin position="256"/>
        <end position="282"/>
    </location>
</feature>
<accession>A0A7E4UTX1</accession>
<keyword evidence="4 9" id="KW-1133">Transmembrane helix</keyword>
<feature type="transmembrane region" description="Helical" evidence="9">
    <location>
        <begin position="177"/>
        <end position="200"/>
    </location>
</feature>
<feature type="region of interest" description="Disordered" evidence="8">
    <location>
        <begin position="1"/>
        <end position="38"/>
    </location>
</feature>
<dbReference type="InterPro" id="IPR050866">
    <property type="entry name" value="CNG_cation_channel"/>
</dbReference>
<keyword evidence="3 9" id="KW-0812">Transmembrane</keyword>
<dbReference type="GO" id="GO:0044877">
    <property type="term" value="F:protein-containing complex binding"/>
    <property type="evidence" value="ECO:0007669"/>
    <property type="project" value="TreeGrafter"/>
</dbReference>
<dbReference type="InterPro" id="IPR018490">
    <property type="entry name" value="cNMP-bd_dom_sf"/>
</dbReference>
<dbReference type="GO" id="GO:0005886">
    <property type="term" value="C:plasma membrane"/>
    <property type="evidence" value="ECO:0007669"/>
    <property type="project" value="TreeGrafter"/>
</dbReference>
<evidence type="ECO:0000256" key="7">
    <source>
        <dbReference type="ARBA" id="ARBA00023286"/>
    </source>
</evidence>
<comment type="subcellular location">
    <subcellularLocation>
        <location evidence="1">Membrane</location>
        <topology evidence="1">Multi-pass membrane protein</topology>
    </subcellularLocation>
</comment>
<dbReference type="PROSITE" id="PS50042">
    <property type="entry name" value="CNMP_BINDING_3"/>
    <property type="match status" value="1"/>
</dbReference>
<feature type="transmembrane region" description="Helical" evidence="9">
    <location>
        <begin position="207"/>
        <end position="228"/>
    </location>
</feature>
<evidence type="ECO:0000256" key="8">
    <source>
        <dbReference type="SAM" id="MobiDB-lite"/>
    </source>
</evidence>
<evidence type="ECO:0000256" key="5">
    <source>
        <dbReference type="ARBA" id="ARBA00023065"/>
    </source>
</evidence>
<keyword evidence="7" id="KW-1071">Ligand-gated ion channel</keyword>
<dbReference type="GO" id="GO:0005222">
    <property type="term" value="F:intracellularly cAMP-activated cation channel activity"/>
    <property type="evidence" value="ECO:0007669"/>
    <property type="project" value="TreeGrafter"/>
</dbReference>
<keyword evidence="7" id="KW-0407">Ion channel</keyword>
<dbReference type="SUPFAM" id="SSF51206">
    <property type="entry name" value="cAMP-binding domain-like"/>
    <property type="match status" value="1"/>
</dbReference>
<dbReference type="CDD" id="cd00038">
    <property type="entry name" value="CAP_ED"/>
    <property type="match status" value="1"/>
</dbReference>
<reference evidence="12" key="2">
    <citation type="submission" date="2020-10" db="UniProtKB">
        <authorList>
            <consortium name="WormBaseParasite"/>
        </authorList>
    </citation>
    <scope>IDENTIFICATION</scope>
</reference>
<dbReference type="GO" id="GO:0030553">
    <property type="term" value="F:cGMP binding"/>
    <property type="evidence" value="ECO:0007669"/>
    <property type="project" value="TreeGrafter"/>
</dbReference>
<evidence type="ECO:0000256" key="2">
    <source>
        <dbReference type="ARBA" id="ARBA00022448"/>
    </source>
</evidence>
<evidence type="ECO:0000256" key="4">
    <source>
        <dbReference type="ARBA" id="ARBA00022989"/>
    </source>
</evidence>
<dbReference type="SUPFAM" id="SSF81324">
    <property type="entry name" value="Voltage-gated potassium channels"/>
    <property type="match status" value="1"/>
</dbReference>
<dbReference type="Gene3D" id="2.60.120.10">
    <property type="entry name" value="Jelly Rolls"/>
    <property type="match status" value="1"/>
</dbReference>
<keyword evidence="11" id="KW-1185">Reference proteome</keyword>